<accession>A0A517NI27</accession>
<keyword evidence="3" id="KW-1185">Reference proteome</keyword>
<name>A0A517NI27_9BACT</name>
<feature type="compositionally biased region" description="Polar residues" evidence="1">
    <location>
        <begin position="164"/>
        <end position="176"/>
    </location>
</feature>
<feature type="region of interest" description="Disordered" evidence="1">
    <location>
        <begin position="117"/>
        <end position="176"/>
    </location>
</feature>
<dbReference type="RefSeq" id="WP_145173891.1">
    <property type="nucleotide sequence ID" value="NZ_CP036525.1"/>
</dbReference>
<dbReference type="OrthoDB" id="222074at2"/>
<gene>
    <name evidence="2" type="ORF">K227x_52000</name>
</gene>
<dbReference type="AlphaFoldDB" id="A0A517NI27"/>
<protein>
    <recommendedName>
        <fullName evidence="4">Glycoside hydrolase family 38 N-terminal domain-containing protein</fullName>
    </recommendedName>
</protein>
<evidence type="ECO:0008006" key="4">
    <source>
        <dbReference type="Google" id="ProtNLM"/>
    </source>
</evidence>
<organism evidence="2 3">
    <name type="scientific">Rubripirellula lacrimiformis</name>
    <dbReference type="NCBI Taxonomy" id="1930273"/>
    <lineage>
        <taxon>Bacteria</taxon>
        <taxon>Pseudomonadati</taxon>
        <taxon>Planctomycetota</taxon>
        <taxon>Planctomycetia</taxon>
        <taxon>Pirellulales</taxon>
        <taxon>Pirellulaceae</taxon>
        <taxon>Rubripirellula</taxon>
    </lineage>
</organism>
<proteinExistence type="predicted"/>
<evidence type="ECO:0000313" key="3">
    <source>
        <dbReference type="Proteomes" id="UP000318538"/>
    </source>
</evidence>
<evidence type="ECO:0000256" key="1">
    <source>
        <dbReference type="SAM" id="MobiDB-lite"/>
    </source>
</evidence>
<dbReference type="EMBL" id="CP036525">
    <property type="protein sequence ID" value="QDT06784.1"/>
    <property type="molecule type" value="Genomic_DNA"/>
</dbReference>
<feature type="compositionally biased region" description="Low complexity" evidence="1">
    <location>
        <begin position="141"/>
        <end position="162"/>
    </location>
</feature>
<reference evidence="2 3" key="1">
    <citation type="submission" date="2019-02" db="EMBL/GenBank/DDBJ databases">
        <title>Deep-cultivation of Planctomycetes and their phenomic and genomic characterization uncovers novel biology.</title>
        <authorList>
            <person name="Wiegand S."/>
            <person name="Jogler M."/>
            <person name="Boedeker C."/>
            <person name="Pinto D."/>
            <person name="Vollmers J."/>
            <person name="Rivas-Marin E."/>
            <person name="Kohn T."/>
            <person name="Peeters S.H."/>
            <person name="Heuer A."/>
            <person name="Rast P."/>
            <person name="Oberbeckmann S."/>
            <person name="Bunk B."/>
            <person name="Jeske O."/>
            <person name="Meyerdierks A."/>
            <person name="Storesund J.E."/>
            <person name="Kallscheuer N."/>
            <person name="Luecker S."/>
            <person name="Lage O.M."/>
            <person name="Pohl T."/>
            <person name="Merkel B.J."/>
            <person name="Hornburger P."/>
            <person name="Mueller R.-W."/>
            <person name="Bruemmer F."/>
            <person name="Labrenz M."/>
            <person name="Spormann A.M."/>
            <person name="Op den Camp H."/>
            <person name="Overmann J."/>
            <person name="Amann R."/>
            <person name="Jetten M.S.M."/>
            <person name="Mascher T."/>
            <person name="Medema M.H."/>
            <person name="Devos D.P."/>
            <person name="Kaster A.-K."/>
            <person name="Ovreas L."/>
            <person name="Rohde M."/>
            <person name="Galperin M.Y."/>
            <person name="Jogler C."/>
        </authorList>
    </citation>
    <scope>NUCLEOTIDE SEQUENCE [LARGE SCALE GENOMIC DNA]</scope>
    <source>
        <strain evidence="2 3">K22_7</strain>
    </source>
</reference>
<sequence length="1043" mass="110585">MPVVDDPSFDECCLLIPASTLEDFPVKLSDDDARSLLAAWTVLWHPRLLAQTEQTPAWYRADSPPDPIGRRMIVVPEPSGPKVPDEYRQRAIADPDCQWITGRDRTEMVAAMGLQPCPDLFDDAQPTPISSGLSGGDAGQSNDSPSDSASAAAGEADNPAPAISTASSQPTQNQPAQIRQIGVQDFYAAGYASLQIQVMTRRLRYTSNLDEIHLQTCLINAAKAFVDGRAEAAIEAMHEVFDLLAEERDHYFTSDPHLVDLTLVTESTLTTFLDHWSQHGDQYAAAKPGDTGSDEGRVLSTPSNLLADAEALDALARRARDAGTDPSLAESASEFRRQLAAGQIGWAAGGPPSDLHLDTMTLVQAQDAVKSAFAQATEAVGAAPPVYGRLAGATPSDMTATIAGLGYRGIIPIDFAGGTGHGEEAKVILQTGGVEIEALTAKPIDAASDASFLGLGARMGEAIDSGEIATALLVHWPGQGCDSFHDLRRIGSWSVSLGRFWRLDRYFIDGEHPYHHGSVTATSADSANLLDNRVDAKLPDPISGISATFCGGITSERDATIAAMTTLVTGKPIAQDPIARDPITRDPIARDPITRDAVAAGKDSSGDDASTAFAGAVGAVPADAGPARLLINAHSIGLRGQVLMKTPIRSAPHVFAASTVSGGTAVTADVPACGFALLRPGNFSGKATARSWLRNKWLGNPTSIADGGRLQNEFLEATIHPDSGGISGVYSGAARGNRFSLRLAAVGVTSDQAEVAQGEQSAADVQPTMRCDRLRVVDSDMAKGVIEASGSIVDAAGQTVSTFRLEYTLLRGSRVIQVRGEVDPKVTWSDDPWRSYVAVRVAVSSDASICRVMLRDKVHRASGRRLVSPLGLLIDEADRQTMIGARGHAFHRRVDERFFDTLISVSGESNHSFALDYGFDVTNPVAVSKSMIAPPVEVGVDAGDKVADIGWIVHVSPKDLLLGSLDVFRQSDGKLAAMVRVIQTRPKSCKAKLRFFRDVESARVVSSPSDGDGDADSLKTNGDQVTLPMASHGVADVLVVFQD</sequence>
<evidence type="ECO:0000313" key="2">
    <source>
        <dbReference type="EMBL" id="QDT06784.1"/>
    </source>
</evidence>
<dbReference type="Proteomes" id="UP000318538">
    <property type="component" value="Chromosome"/>
</dbReference>
<dbReference type="KEGG" id="rlc:K227x_52000"/>